<evidence type="ECO:0000313" key="10">
    <source>
        <dbReference type="Proteomes" id="UP000034291"/>
    </source>
</evidence>
<name>A0A0F8WR20_9EURO</name>
<dbReference type="GO" id="GO:0043137">
    <property type="term" value="P:DNA replication, removal of RNA primer"/>
    <property type="evidence" value="ECO:0007669"/>
    <property type="project" value="TreeGrafter"/>
</dbReference>
<evidence type="ECO:0000256" key="4">
    <source>
        <dbReference type="ARBA" id="ARBA00022722"/>
    </source>
</evidence>
<dbReference type="Proteomes" id="UP000034291">
    <property type="component" value="Unassembled WGS sequence"/>
</dbReference>
<dbReference type="SUPFAM" id="SSF53098">
    <property type="entry name" value="Ribonuclease H-like"/>
    <property type="match status" value="1"/>
</dbReference>
<dbReference type="PANTHER" id="PTHR10642">
    <property type="entry name" value="RIBONUCLEASE H1"/>
    <property type="match status" value="1"/>
</dbReference>
<dbReference type="InterPro" id="IPR012337">
    <property type="entry name" value="RNaseH-like_sf"/>
</dbReference>
<keyword evidence="10" id="KW-1185">Reference proteome</keyword>
<evidence type="ECO:0000256" key="6">
    <source>
        <dbReference type="ARBA" id="ARBA00022759"/>
    </source>
</evidence>
<keyword evidence="7" id="KW-0378">Hydrolase</keyword>
<sequence>MGYIMKFYTDGGCRRNGKPGAIGAAAAVLEKRSGGTLSWRKSLPSYPAPTSQRAEISGIILALEMALQKYDSLNTNPYLDVTIYTDSRYAIGCMTDWIYKWTRNGWINAQGYEVANRDLIEEASRLDDELKEQGDVQYVWIPREQNEQADRICNQRLDEQEETSSYYSDW</sequence>
<keyword evidence="6" id="KW-0255">Endonuclease</keyword>
<dbReference type="PROSITE" id="PS50879">
    <property type="entry name" value="RNASE_H_1"/>
    <property type="match status" value="1"/>
</dbReference>
<evidence type="ECO:0000256" key="5">
    <source>
        <dbReference type="ARBA" id="ARBA00022723"/>
    </source>
</evidence>
<comment type="catalytic activity">
    <reaction evidence="1">
        <text>Endonucleolytic cleavage to 5'-phosphomonoester.</text>
        <dbReference type="EC" id="3.1.26.4"/>
    </reaction>
</comment>
<evidence type="ECO:0000256" key="2">
    <source>
        <dbReference type="ARBA" id="ARBA00005300"/>
    </source>
</evidence>
<gene>
    <name evidence="9" type="ORF">ARAM_006029</name>
</gene>
<reference evidence="9 10" key="1">
    <citation type="submission" date="2015-02" db="EMBL/GenBank/DDBJ databases">
        <title>Draft Genome Sequences of Two Closely-Related Aflatoxigenic Aspergillus Species Obtained from the Cote d'Ivoire.</title>
        <authorList>
            <person name="Moore G.G."/>
            <person name="Beltz S.B."/>
            <person name="Mack B.M."/>
        </authorList>
    </citation>
    <scope>NUCLEOTIDE SEQUENCE [LARGE SCALE GENOMIC DNA]</scope>
    <source>
        <strain evidence="9 10">SRRC1468</strain>
    </source>
</reference>
<dbReference type="EMBL" id="JZBS01003759">
    <property type="protein sequence ID" value="KKK13677.1"/>
    <property type="molecule type" value="Genomic_DNA"/>
</dbReference>
<feature type="domain" description="RNase H type-1" evidence="8">
    <location>
        <begin position="1"/>
        <end position="158"/>
    </location>
</feature>
<organism evidence="9 10">
    <name type="scientific">Aspergillus rambellii</name>
    <dbReference type="NCBI Taxonomy" id="308745"/>
    <lineage>
        <taxon>Eukaryota</taxon>
        <taxon>Fungi</taxon>
        <taxon>Dikarya</taxon>
        <taxon>Ascomycota</taxon>
        <taxon>Pezizomycotina</taxon>
        <taxon>Eurotiomycetes</taxon>
        <taxon>Eurotiomycetidae</taxon>
        <taxon>Eurotiales</taxon>
        <taxon>Aspergillaceae</taxon>
        <taxon>Aspergillus</taxon>
        <taxon>Aspergillus subgen. Nidulantes</taxon>
    </lineage>
</organism>
<dbReference type="EC" id="3.1.26.4" evidence="3"/>
<accession>A0A0F8WR20</accession>
<evidence type="ECO:0000256" key="3">
    <source>
        <dbReference type="ARBA" id="ARBA00012180"/>
    </source>
</evidence>
<dbReference type="PANTHER" id="PTHR10642:SF26">
    <property type="entry name" value="RIBONUCLEASE H1"/>
    <property type="match status" value="1"/>
</dbReference>
<dbReference type="Gene3D" id="3.30.420.10">
    <property type="entry name" value="Ribonuclease H-like superfamily/Ribonuclease H"/>
    <property type="match status" value="1"/>
</dbReference>
<proteinExistence type="inferred from homology"/>
<comment type="similarity">
    <text evidence="2">Belongs to the RNase H family.</text>
</comment>
<dbReference type="GO" id="GO:0003676">
    <property type="term" value="F:nucleic acid binding"/>
    <property type="evidence" value="ECO:0007669"/>
    <property type="project" value="InterPro"/>
</dbReference>
<dbReference type="STRING" id="308745.A0A0F8WR20"/>
<evidence type="ECO:0000313" key="9">
    <source>
        <dbReference type="EMBL" id="KKK13677.1"/>
    </source>
</evidence>
<dbReference type="OrthoDB" id="245563at2759"/>
<evidence type="ECO:0000256" key="1">
    <source>
        <dbReference type="ARBA" id="ARBA00000077"/>
    </source>
</evidence>
<evidence type="ECO:0000259" key="8">
    <source>
        <dbReference type="PROSITE" id="PS50879"/>
    </source>
</evidence>
<keyword evidence="5" id="KW-0479">Metal-binding</keyword>
<dbReference type="GO" id="GO:0046872">
    <property type="term" value="F:metal ion binding"/>
    <property type="evidence" value="ECO:0007669"/>
    <property type="project" value="UniProtKB-KW"/>
</dbReference>
<dbReference type="GO" id="GO:0004523">
    <property type="term" value="F:RNA-DNA hybrid ribonuclease activity"/>
    <property type="evidence" value="ECO:0007669"/>
    <property type="project" value="UniProtKB-EC"/>
</dbReference>
<comment type="caution">
    <text evidence="9">The sequence shown here is derived from an EMBL/GenBank/DDBJ whole genome shotgun (WGS) entry which is preliminary data.</text>
</comment>
<dbReference type="AlphaFoldDB" id="A0A0F8WR20"/>
<protein>
    <recommendedName>
        <fullName evidence="3">ribonuclease H</fullName>
        <ecNumber evidence="3">3.1.26.4</ecNumber>
    </recommendedName>
</protein>
<evidence type="ECO:0000256" key="7">
    <source>
        <dbReference type="ARBA" id="ARBA00022801"/>
    </source>
</evidence>
<dbReference type="InterPro" id="IPR036397">
    <property type="entry name" value="RNaseH_sf"/>
</dbReference>
<dbReference type="InterPro" id="IPR002156">
    <property type="entry name" value="RNaseH_domain"/>
</dbReference>
<dbReference type="InterPro" id="IPR050092">
    <property type="entry name" value="RNase_H"/>
</dbReference>
<dbReference type="Pfam" id="PF00075">
    <property type="entry name" value="RNase_H"/>
    <property type="match status" value="1"/>
</dbReference>
<keyword evidence="4" id="KW-0540">Nuclease</keyword>